<evidence type="ECO:0008006" key="9">
    <source>
        <dbReference type="Google" id="ProtNLM"/>
    </source>
</evidence>
<organism evidence="7 8">
    <name type="scientific">Mesorhizobium temperatum</name>
    <dbReference type="NCBI Taxonomy" id="241416"/>
    <lineage>
        <taxon>Bacteria</taxon>
        <taxon>Pseudomonadati</taxon>
        <taxon>Pseudomonadota</taxon>
        <taxon>Alphaproteobacteria</taxon>
        <taxon>Hyphomicrobiales</taxon>
        <taxon>Phyllobacteriaceae</taxon>
        <taxon>Mesorhizobium</taxon>
    </lineage>
</organism>
<evidence type="ECO:0000256" key="6">
    <source>
        <dbReference type="SAM" id="Phobius"/>
    </source>
</evidence>
<comment type="caution">
    <text evidence="7">The sequence shown here is derived from an EMBL/GenBank/DDBJ whole genome shotgun (WGS) entry which is preliminary data.</text>
</comment>
<dbReference type="GO" id="GO:0051119">
    <property type="term" value="F:sugar transmembrane transporter activity"/>
    <property type="evidence" value="ECO:0007669"/>
    <property type="project" value="InterPro"/>
</dbReference>
<feature type="region of interest" description="Disordered" evidence="5">
    <location>
        <begin position="96"/>
        <end position="119"/>
    </location>
</feature>
<evidence type="ECO:0000313" key="7">
    <source>
        <dbReference type="EMBL" id="PAQ08895.1"/>
    </source>
</evidence>
<name>A0A271LNH2_9HYPH</name>
<dbReference type="OrthoDB" id="9814012at2"/>
<dbReference type="Gene3D" id="1.20.1280.290">
    <property type="match status" value="1"/>
</dbReference>
<feature type="transmembrane region" description="Helical" evidence="6">
    <location>
        <begin position="62"/>
        <end position="82"/>
    </location>
</feature>
<keyword evidence="4 6" id="KW-0472">Membrane</keyword>
<dbReference type="Proteomes" id="UP000216442">
    <property type="component" value="Unassembled WGS sequence"/>
</dbReference>
<dbReference type="NCBIfam" id="NF037968">
    <property type="entry name" value="SemiSWEET_2"/>
    <property type="match status" value="1"/>
</dbReference>
<keyword evidence="2 6" id="KW-0812">Transmembrane</keyword>
<evidence type="ECO:0000256" key="3">
    <source>
        <dbReference type="ARBA" id="ARBA00022989"/>
    </source>
</evidence>
<evidence type="ECO:0000256" key="5">
    <source>
        <dbReference type="SAM" id="MobiDB-lite"/>
    </source>
</evidence>
<keyword evidence="3 6" id="KW-1133">Transmembrane helix</keyword>
<dbReference type="EMBL" id="NPKJ01000045">
    <property type="protein sequence ID" value="PAQ08895.1"/>
    <property type="molecule type" value="Genomic_DNA"/>
</dbReference>
<evidence type="ECO:0000256" key="1">
    <source>
        <dbReference type="ARBA" id="ARBA00004141"/>
    </source>
</evidence>
<dbReference type="RefSeq" id="WP_095493319.1">
    <property type="nucleotide sequence ID" value="NZ_NPKJ01000045.1"/>
</dbReference>
<keyword evidence="8" id="KW-1185">Reference proteome</keyword>
<comment type="subcellular location">
    <subcellularLocation>
        <location evidence="1">Membrane</location>
        <topology evidence="1">Multi-pass membrane protein</topology>
    </subcellularLocation>
</comment>
<feature type="transmembrane region" description="Helical" evidence="6">
    <location>
        <begin position="6"/>
        <end position="27"/>
    </location>
</feature>
<dbReference type="AlphaFoldDB" id="A0A271LNH2"/>
<evidence type="ECO:0000256" key="4">
    <source>
        <dbReference type="ARBA" id="ARBA00023136"/>
    </source>
</evidence>
<sequence>MDLVTVIGYLAALCSMTSFTPQVWKIIKTRDTSSISAPMYAIYVLGLAFWLIFGILKNEWPLIITNGVCLVLSAFILVMTLLPRAKKDAVADAFDPAASSTERSGGQARLAGPEIKRSK</sequence>
<evidence type="ECO:0000256" key="2">
    <source>
        <dbReference type="ARBA" id="ARBA00022692"/>
    </source>
</evidence>
<dbReference type="InterPro" id="IPR047662">
    <property type="entry name" value="SemiSWEET"/>
</dbReference>
<accession>A0A271LNH2</accession>
<reference evidence="7 8" key="1">
    <citation type="submission" date="2017-08" db="EMBL/GenBank/DDBJ databases">
        <title>Mesorhizobium wenxinae sp. nov., a novel rhizobial species isolated from root nodules of chickpea (Cicer arietinum L.).</title>
        <authorList>
            <person name="Zhang J."/>
        </authorList>
    </citation>
    <scope>NUCLEOTIDE SEQUENCE [LARGE SCALE GENOMIC DNA]</scope>
    <source>
        <strain evidence="7 8">SDW018</strain>
    </source>
</reference>
<dbReference type="Pfam" id="PF04193">
    <property type="entry name" value="PQ-loop"/>
    <property type="match status" value="1"/>
</dbReference>
<dbReference type="InterPro" id="IPR006603">
    <property type="entry name" value="PQ-loop_rpt"/>
</dbReference>
<proteinExistence type="predicted"/>
<gene>
    <name evidence="7" type="ORF">CIT26_14915</name>
</gene>
<feature type="transmembrane region" description="Helical" evidence="6">
    <location>
        <begin position="39"/>
        <end position="56"/>
    </location>
</feature>
<protein>
    <recommendedName>
        <fullName evidence="9">Glutathione synthetase</fullName>
    </recommendedName>
</protein>
<evidence type="ECO:0000313" key="8">
    <source>
        <dbReference type="Proteomes" id="UP000216442"/>
    </source>
</evidence>
<dbReference type="GO" id="GO:0016020">
    <property type="term" value="C:membrane"/>
    <property type="evidence" value="ECO:0007669"/>
    <property type="project" value="UniProtKB-SubCell"/>
</dbReference>